<proteinExistence type="predicted"/>
<sequence length="77" mass="9091">MQRAHRGTVDHLARLPDRDWKWGTATARQRLAHRLGIVARMAAERADLHGLHRLCTDLRRRMRERWPTLKPLPALRP</sequence>
<evidence type="ECO:0008006" key="3">
    <source>
        <dbReference type="Google" id="ProtNLM"/>
    </source>
</evidence>
<accession>A0ABU2T1J2</accession>
<organism evidence="1 2">
    <name type="scientific">Streptomyces mooreae</name>
    <dbReference type="NCBI Taxonomy" id="3075523"/>
    <lineage>
        <taxon>Bacteria</taxon>
        <taxon>Bacillati</taxon>
        <taxon>Actinomycetota</taxon>
        <taxon>Actinomycetes</taxon>
        <taxon>Kitasatosporales</taxon>
        <taxon>Streptomycetaceae</taxon>
        <taxon>Streptomyces</taxon>
    </lineage>
</organism>
<comment type="caution">
    <text evidence="1">The sequence shown here is derived from an EMBL/GenBank/DDBJ whole genome shotgun (WGS) entry which is preliminary data.</text>
</comment>
<dbReference type="EMBL" id="JAVRFE010000002">
    <property type="protein sequence ID" value="MDT0454474.1"/>
    <property type="molecule type" value="Genomic_DNA"/>
</dbReference>
<gene>
    <name evidence="1" type="ORF">RM550_01825</name>
</gene>
<evidence type="ECO:0000313" key="2">
    <source>
        <dbReference type="Proteomes" id="UP001180551"/>
    </source>
</evidence>
<protein>
    <recommendedName>
        <fullName evidence="3">Transposase</fullName>
    </recommendedName>
</protein>
<keyword evidence="2" id="KW-1185">Reference proteome</keyword>
<evidence type="ECO:0000313" key="1">
    <source>
        <dbReference type="EMBL" id="MDT0454474.1"/>
    </source>
</evidence>
<name>A0ABU2T1J2_9ACTN</name>
<reference evidence="1" key="1">
    <citation type="submission" date="2024-05" db="EMBL/GenBank/DDBJ databases">
        <title>30 novel species of actinomycetes from the DSMZ collection.</title>
        <authorList>
            <person name="Nouioui I."/>
        </authorList>
    </citation>
    <scope>NUCLEOTIDE SEQUENCE</scope>
    <source>
        <strain evidence="1">DSM 41527</strain>
    </source>
</reference>
<dbReference type="Proteomes" id="UP001180551">
    <property type="component" value="Unassembled WGS sequence"/>
</dbReference>